<proteinExistence type="predicted"/>
<dbReference type="KEGG" id="ppsc:EHS13_20345"/>
<accession>A0A6B8RL83</accession>
<dbReference type="RefSeq" id="WP_155702170.1">
    <property type="nucleotide sequence ID" value="NZ_CP034235.1"/>
</dbReference>
<dbReference type="EMBL" id="CP034235">
    <property type="protein sequence ID" value="QGQ97070.1"/>
    <property type="molecule type" value="Genomic_DNA"/>
</dbReference>
<protein>
    <submittedName>
        <fullName evidence="1">Uncharacterized protein</fullName>
    </submittedName>
</protein>
<gene>
    <name evidence="1" type="ORF">EHS13_20345</name>
</gene>
<evidence type="ECO:0000313" key="1">
    <source>
        <dbReference type="EMBL" id="QGQ97070.1"/>
    </source>
</evidence>
<dbReference type="OrthoDB" id="80936at2"/>
<evidence type="ECO:0000313" key="2">
    <source>
        <dbReference type="Proteomes" id="UP000426246"/>
    </source>
</evidence>
<organism evidence="1 2">
    <name type="scientific">Paenibacillus psychroresistens</name>
    <dbReference type="NCBI Taxonomy" id="1778678"/>
    <lineage>
        <taxon>Bacteria</taxon>
        <taxon>Bacillati</taxon>
        <taxon>Bacillota</taxon>
        <taxon>Bacilli</taxon>
        <taxon>Bacillales</taxon>
        <taxon>Paenibacillaceae</taxon>
        <taxon>Paenibacillus</taxon>
    </lineage>
</organism>
<dbReference type="Pfam" id="PF19645">
    <property type="entry name" value="DUF6148"/>
    <property type="match status" value="1"/>
</dbReference>
<dbReference type="AlphaFoldDB" id="A0A6B8RL83"/>
<name>A0A6B8RL83_9BACL</name>
<sequence>MAQYSLEVSQMHLDSWLAAELALSTAQSYTIGSRSLTRVDLKDVMTQIRYWQNQVNGATPGMGKKSKVRRYIPIDL</sequence>
<dbReference type="InterPro" id="IPR046146">
    <property type="entry name" value="DUF6148"/>
</dbReference>
<dbReference type="Proteomes" id="UP000426246">
    <property type="component" value="Chromosome"/>
</dbReference>
<keyword evidence="2" id="KW-1185">Reference proteome</keyword>
<reference evidence="2" key="1">
    <citation type="submission" date="2018-11" db="EMBL/GenBank/DDBJ databases">
        <title>Complete genome sequence of Paenibacillus sp. ML311-T8.</title>
        <authorList>
            <person name="Nam Y.-D."/>
            <person name="Kang J."/>
            <person name="Chung W.-H."/>
            <person name="Park Y.S."/>
        </authorList>
    </citation>
    <scope>NUCLEOTIDE SEQUENCE [LARGE SCALE GENOMIC DNA]</scope>
    <source>
        <strain evidence="2">ML311-T8</strain>
    </source>
</reference>